<gene>
    <name evidence="6" type="ORF">FVE67_06500</name>
</gene>
<keyword evidence="3 5" id="KW-1133">Transmembrane helix</keyword>
<dbReference type="Pfam" id="PF01925">
    <property type="entry name" value="TauE"/>
    <property type="match status" value="1"/>
</dbReference>
<evidence type="ECO:0000313" key="7">
    <source>
        <dbReference type="Proteomes" id="UP000501253"/>
    </source>
</evidence>
<accession>A0A6H1WTF5</accession>
<keyword evidence="4 5" id="KW-0472">Membrane</keyword>
<dbReference type="KEGG" id="tmai:FVE67_06500"/>
<feature type="transmembrane region" description="Helical" evidence="5">
    <location>
        <begin position="22"/>
        <end position="43"/>
    </location>
</feature>
<feature type="transmembrane region" description="Helical" evidence="5">
    <location>
        <begin position="272"/>
        <end position="290"/>
    </location>
</feature>
<evidence type="ECO:0000256" key="4">
    <source>
        <dbReference type="ARBA" id="ARBA00023136"/>
    </source>
</evidence>
<keyword evidence="2 5" id="KW-0812">Transmembrane</keyword>
<proteinExistence type="inferred from homology"/>
<dbReference type="PANTHER" id="PTHR43483">
    <property type="entry name" value="MEMBRANE TRANSPORTER PROTEIN HI_0806-RELATED"/>
    <property type="match status" value="1"/>
</dbReference>
<organism evidence="6 7">
    <name type="scientific">Thermosulfurimonas marina</name>
    <dbReference type="NCBI Taxonomy" id="2047767"/>
    <lineage>
        <taxon>Bacteria</taxon>
        <taxon>Pseudomonadati</taxon>
        <taxon>Thermodesulfobacteriota</taxon>
        <taxon>Thermodesulfobacteria</taxon>
        <taxon>Thermodesulfobacteriales</taxon>
        <taxon>Thermodesulfobacteriaceae</taxon>
        <taxon>Thermosulfurimonas</taxon>
    </lineage>
</organism>
<feature type="transmembrane region" description="Helical" evidence="5">
    <location>
        <begin position="174"/>
        <end position="196"/>
    </location>
</feature>
<comment type="similarity">
    <text evidence="5">Belongs to the 4-toluene sulfonate uptake permease (TSUP) (TC 2.A.102) family.</text>
</comment>
<dbReference type="RefSeq" id="WP_168719822.1">
    <property type="nucleotide sequence ID" value="NZ_CP042909.1"/>
</dbReference>
<sequence length="293" mass="31674">MDFLKVTFPVSGVTTWVFLPPLVGFTLAFFGVMGGVTGAFLLLPFQFSVLGYTTPGVSATNLLYNLFTIPPALWRYRRQGRFPRTLTLAMLLTLIPGMFAGYLLRISLLSSPGRFRYLVGLVLLYLSLRLLGDLRRQTRPRPAKGDTLSEGVFSLREIRLFFGGEVYRVPGPPLLLLSLLVGLVGGAYGIGGGAILSPFLVAVLRLPIYITAGGTLATTFVGSLAGVLFYSFGPGAGPQTRPDLLLAALLGLGGLIGGWFGARLQPRIPERLIKAGLFLATLLVALKYLLWHK</sequence>
<protein>
    <recommendedName>
        <fullName evidence="5">Probable membrane transporter protein</fullName>
    </recommendedName>
</protein>
<name>A0A6H1WTF5_9BACT</name>
<feature type="transmembrane region" description="Helical" evidence="5">
    <location>
        <begin position="244"/>
        <end position="260"/>
    </location>
</feature>
<evidence type="ECO:0000256" key="1">
    <source>
        <dbReference type="ARBA" id="ARBA00004141"/>
    </source>
</evidence>
<reference evidence="6 7" key="1">
    <citation type="submission" date="2019-08" db="EMBL/GenBank/DDBJ databases">
        <title>Complete genome sequence of Thermosulfurimonas marina SU872T, an anaerobic thermophilic chemolithoautotrophic bacterium isolated from a shallow marine hydrothermal vent.</title>
        <authorList>
            <person name="Allioux M."/>
            <person name="Jebbar M."/>
            <person name="Slobodkina G."/>
            <person name="Slobodkin A."/>
            <person name="Moalic Y."/>
            <person name="Frolova A."/>
            <person name="Shao Z."/>
            <person name="Alain K."/>
        </authorList>
    </citation>
    <scope>NUCLEOTIDE SEQUENCE [LARGE SCALE GENOMIC DNA]</scope>
    <source>
        <strain evidence="6 7">SU872</strain>
    </source>
</reference>
<feature type="transmembrane region" description="Helical" evidence="5">
    <location>
        <begin position="208"/>
        <end position="232"/>
    </location>
</feature>
<keyword evidence="7" id="KW-1185">Reference proteome</keyword>
<dbReference type="Proteomes" id="UP000501253">
    <property type="component" value="Chromosome"/>
</dbReference>
<evidence type="ECO:0000256" key="5">
    <source>
        <dbReference type="RuleBase" id="RU363041"/>
    </source>
</evidence>
<evidence type="ECO:0000313" key="6">
    <source>
        <dbReference type="EMBL" id="QJA06472.1"/>
    </source>
</evidence>
<evidence type="ECO:0000256" key="3">
    <source>
        <dbReference type="ARBA" id="ARBA00022989"/>
    </source>
</evidence>
<evidence type="ECO:0000256" key="2">
    <source>
        <dbReference type="ARBA" id="ARBA00022692"/>
    </source>
</evidence>
<dbReference type="InterPro" id="IPR002781">
    <property type="entry name" value="TM_pro_TauE-like"/>
</dbReference>
<dbReference type="PANTHER" id="PTHR43483:SF3">
    <property type="entry name" value="MEMBRANE TRANSPORTER PROTEIN HI_0806-RELATED"/>
    <property type="match status" value="1"/>
</dbReference>
<comment type="subcellular location">
    <subcellularLocation>
        <location evidence="5">Cell membrane</location>
        <topology evidence="5">Multi-pass membrane protein</topology>
    </subcellularLocation>
    <subcellularLocation>
        <location evidence="1">Membrane</location>
        <topology evidence="1">Multi-pass membrane protein</topology>
    </subcellularLocation>
</comment>
<feature type="transmembrane region" description="Helical" evidence="5">
    <location>
        <begin position="85"/>
        <end position="103"/>
    </location>
</feature>
<dbReference type="GO" id="GO:0005886">
    <property type="term" value="C:plasma membrane"/>
    <property type="evidence" value="ECO:0007669"/>
    <property type="project" value="UniProtKB-SubCell"/>
</dbReference>
<dbReference type="EMBL" id="CP042909">
    <property type="protein sequence ID" value="QJA06472.1"/>
    <property type="molecule type" value="Genomic_DNA"/>
</dbReference>
<keyword evidence="5" id="KW-1003">Cell membrane</keyword>
<feature type="transmembrane region" description="Helical" evidence="5">
    <location>
        <begin position="115"/>
        <end position="132"/>
    </location>
</feature>
<dbReference type="AlphaFoldDB" id="A0A6H1WTF5"/>